<comment type="similarity">
    <text evidence="3">Belongs to the acetyl-CoA hydrolase/transferase family.</text>
</comment>
<dbReference type="InterPro" id="IPR046433">
    <property type="entry name" value="ActCoA_hydro"/>
</dbReference>
<keyword evidence="12" id="KW-1185">Reference proteome</keyword>
<accession>G0W6B3</accession>
<dbReference type="PANTHER" id="PTHR43609">
    <property type="entry name" value="ACETYL-COA HYDROLASE"/>
    <property type="match status" value="1"/>
</dbReference>
<reference evidence="11 12" key="1">
    <citation type="journal article" date="2011" name="Proc. Natl. Acad. Sci. U.S.A.">
        <title>Evolutionary erosion of yeast sex chromosomes by mating-type switching accidents.</title>
        <authorList>
            <person name="Gordon J.L."/>
            <person name="Armisen D."/>
            <person name="Proux-Wera E."/>
            <person name="Oheigeartaigh S.S."/>
            <person name="Byrne K.P."/>
            <person name="Wolfe K.H."/>
        </authorList>
    </citation>
    <scope>NUCLEOTIDE SEQUENCE [LARGE SCALE GENOMIC DNA]</scope>
    <source>
        <strain evidence="12">ATCC 10597 / BCRC 20456 / CBS 421 / NBRC 0211 / NRRL Y-12639</strain>
    </source>
</reference>
<dbReference type="InterPro" id="IPR003702">
    <property type="entry name" value="ActCoA_hydro_N"/>
</dbReference>
<dbReference type="InterPro" id="IPR038460">
    <property type="entry name" value="AcetylCoA_hyd_C_sf"/>
</dbReference>
<dbReference type="FunFam" id="3.40.1080.10:FF:000003">
    <property type="entry name" value="Acetyl-coA hydrolase Ach1"/>
    <property type="match status" value="1"/>
</dbReference>
<feature type="domain" description="Acetyl-CoA hydrolase/transferase N-terminal" evidence="9">
    <location>
        <begin position="13"/>
        <end position="230"/>
    </location>
</feature>
<evidence type="ECO:0000256" key="4">
    <source>
        <dbReference type="ARBA" id="ARBA00011920"/>
    </source>
</evidence>
<evidence type="ECO:0000313" key="12">
    <source>
        <dbReference type="Proteomes" id="UP000000689"/>
    </source>
</evidence>
<dbReference type="RefSeq" id="XP_003668567.1">
    <property type="nucleotide sequence ID" value="XM_003668519.1"/>
</dbReference>
<dbReference type="GO" id="GO:0005829">
    <property type="term" value="C:cytosol"/>
    <property type="evidence" value="ECO:0007669"/>
    <property type="project" value="EnsemblFungi"/>
</dbReference>
<dbReference type="FunFam" id="3.30.750.70:FF:000002">
    <property type="entry name" value="Acetyl-CoA hydrolase Ach1"/>
    <property type="match status" value="1"/>
</dbReference>
<dbReference type="Proteomes" id="UP000000689">
    <property type="component" value="Chromosome 2"/>
</dbReference>
<dbReference type="GeneID" id="11497646"/>
<gene>
    <name evidence="11" type="primary">NDAI0B02890</name>
    <name evidence="11" type="ordered locus">NDAI_0B02890</name>
</gene>
<evidence type="ECO:0000259" key="10">
    <source>
        <dbReference type="Pfam" id="PF13336"/>
    </source>
</evidence>
<keyword evidence="7" id="KW-0378">Hydrolase</keyword>
<comment type="subcellular location">
    <subcellularLocation>
        <location evidence="2">Cytoplasm</location>
    </subcellularLocation>
</comment>
<evidence type="ECO:0000256" key="1">
    <source>
        <dbReference type="ARBA" id="ARBA00001831"/>
    </source>
</evidence>
<dbReference type="InterPro" id="IPR037171">
    <property type="entry name" value="NagB/RpiA_transferase-like"/>
</dbReference>
<keyword evidence="6" id="KW-0963">Cytoplasm</keyword>
<evidence type="ECO:0000256" key="7">
    <source>
        <dbReference type="ARBA" id="ARBA00022801"/>
    </source>
</evidence>
<proteinExistence type="inferred from homology"/>
<dbReference type="Pfam" id="PF02550">
    <property type="entry name" value="AcetylCoA_hydro"/>
    <property type="match status" value="1"/>
</dbReference>
<dbReference type="HOGENOM" id="CLU_019748_3_0_1"/>
<dbReference type="KEGG" id="ndi:NDAI_0B02890"/>
<dbReference type="GO" id="GO:0005739">
    <property type="term" value="C:mitochondrion"/>
    <property type="evidence" value="ECO:0007669"/>
    <property type="project" value="EnsemblFungi"/>
</dbReference>
<dbReference type="FunFam" id="3.40.1080.20:FF:000001">
    <property type="entry name" value="Acetyl-CoA hydrolase Ach1"/>
    <property type="match status" value="1"/>
</dbReference>
<dbReference type="OMA" id="SCIVPMV"/>
<dbReference type="PANTHER" id="PTHR43609:SF1">
    <property type="entry name" value="ACETYL-COA HYDROLASE"/>
    <property type="match status" value="1"/>
</dbReference>
<sequence>MTVSQLLKQRVRYLPYLEKVKQPKDLIPLFKNGQYLGWSGFTGVGTPKAVPDALIEHVEQNNLQGKLKFNLFVGASAGPEENLWAQHDMILKRAPHQVGKPIAKAINTGKIKFFDKHLSMFPQDLTYGFYTRERTDNKILDYMIIEATAIKEDGSIVPGPSVGASPEFISVSDKIIIEVNTATPSFEGIHDIDMPINPPFRVPYPYVKVDDRCGRDSIPVDPEKVIAIVESKTMDQVPPNTPSDLISQNIAQHLVDFFRNEVKHGRLPENLLPLQSGIGNIANAVIEGLTDAQFKHLNVWTEVLQDSFLDLFANGSLDFATATSIRLTEDGFKRAFADWENLKHKICLRSQVVSNNPEMIRRLGVIAMNTPVEVDIYAHANSTNVNGSRMLNGLGGSADFLRNAKLSIMHAPSARPTKVDPTGISSIVPMASHVDQTEHDLDILVTEQGLADLRGLCPRDRAREIIKQCAHPDYKSLLTDYLERSEHYAAKHGSLHEPHMLKNAFKFHTNLQEKGTMKVENWDPVD</sequence>
<dbReference type="Gene3D" id="3.40.1080.10">
    <property type="entry name" value="Glutaconate Coenzyme A-transferase"/>
    <property type="match status" value="1"/>
</dbReference>
<evidence type="ECO:0000256" key="5">
    <source>
        <dbReference type="ARBA" id="ARBA00017958"/>
    </source>
</evidence>
<evidence type="ECO:0000259" key="9">
    <source>
        <dbReference type="Pfam" id="PF02550"/>
    </source>
</evidence>
<organism evidence="11 12">
    <name type="scientific">Naumovozyma dairenensis (strain ATCC 10597 / BCRC 20456 / CBS 421 / NBRC 0211 / NRRL Y-12639)</name>
    <name type="common">Saccharomyces dairenensis</name>
    <dbReference type="NCBI Taxonomy" id="1071378"/>
    <lineage>
        <taxon>Eukaryota</taxon>
        <taxon>Fungi</taxon>
        <taxon>Dikarya</taxon>
        <taxon>Ascomycota</taxon>
        <taxon>Saccharomycotina</taxon>
        <taxon>Saccharomycetes</taxon>
        <taxon>Saccharomycetales</taxon>
        <taxon>Saccharomycetaceae</taxon>
        <taxon>Naumovozyma</taxon>
    </lineage>
</organism>
<dbReference type="EMBL" id="HE580268">
    <property type="protein sequence ID" value="CCD23324.1"/>
    <property type="molecule type" value="Genomic_DNA"/>
</dbReference>
<evidence type="ECO:0000256" key="8">
    <source>
        <dbReference type="ARBA" id="ARBA00029672"/>
    </source>
</evidence>
<dbReference type="STRING" id="1071378.G0W6B3"/>
<evidence type="ECO:0000313" key="11">
    <source>
        <dbReference type="EMBL" id="CCD23324.1"/>
    </source>
</evidence>
<evidence type="ECO:0000256" key="3">
    <source>
        <dbReference type="ARBA" id="ARBA00009632"/>
    </source>
</evidence>
<protein>
    <recommendedName>
        <fullName evidence="5">Acetyl-CoA hydrolase</fullName>
        <ecNumber evidence="4">3.1.2.1</ecNumber>
    </recommendedName>
    <alternativeName>
        <fullName evidence="8">Acetyl-CoA deacylase</fullName>
    </alternativeName>
</protein>
<dbReference type="InterPro" id="IPR026888">
    <property type="entry name" value="AcetylCoA_hyd_C"/>
</dbReference>
<dbReference type="GO" id="GO:0006083">
    <property type="term" value="P:acetate metabolic process"/>
    <property type="evidence" value="ECO:0007669"/>
    <property type="project" value="EnsemblFungi"/>
</dbReference>
<evidence type="ECO:0000256" key="2">
    <source>
        <dbReference type="ARBA" id="ARBA00004496"/>
    </source>
</evidence>
<name>G0W6B3_NAUDC</name>
<dbReference type="EC" id="3.1.2.1" evidence="4"/>
<evidence type="ECO:0000256" key="6">
    <source>
        <dbReference type="ARBA" id="ARBA00022490"/>
    </source>
</evidence>
<dbReference type="GO" id="GO:0003986">
    <property type="term" value="F:acetyl-CoA hydrolase activity"/>
    <property type="evidence" value="ECO:0007669"/>
    <property type="project" value="UniProtKB-EC"/>
</dbReference>
<dbReference type="SUPFAM" id="SSF100950">
    <property type="entry name" value="NagB/RpiA/CoA transferase-like"/>
    <property type="match status" value="2"/>
</dbReference>
<feature type="domain" description="Acetyl-CoA hydrolase/transferase C-terminal" evidence="10">
    <location>
        <begin position="331"/>
        <end position="481"/>
    </location>
</feature>
<dbReference type="OrthoDB" id="10250396at2759"/>
<dbReference type="Gene3D" id="3.30.750.70">
    <property type="entry name" value="4-hydroxybutyrate coenzyme like domains"/>
    <property type="match status" value="1"/>
</dbReference>
<comment type="catalytic activity">
    <reaction evidence="1">
        <text>acetyl-CoA + H2O = acetate + CoA + H(+)</text>
        <dbReference type="Rhea" id="RHEA:20289"/>
        <dbReference type="ChEBI" id="CHEBI:15377"/>
        <dbReference type="ChEBI" id="CHEBI:15378"/>
        <dbReference type="ChEBI" id="CHEBI:30089"/>
        <dbReference type="ChEBI" id="CHEBI:57287"/>
        <dbReference type="ChEBI" id="CHEBI:57288"/>
        <dbReference type="EC" id="3.1.2.1"/>
    </reaction>
</comment>
<dbReference type="Gene3D" id="3.40.1080.20">
    <property type="entry name" value="Acetyl-CoA hydrolase/transferase C-terminal domain"/>
    <property type="match status" value="1"/>
</dbReference>
<dbReference type="Pfam" id="PF13336">
    <property type="entry name" value="AcetylCoA_hyd_C"/>
    <property type="match status" value="1"/>
</dbReference>
<dbReference type="GO" id="GO:0008775">
    <property type="term" value="F:acetate CoA-transferase activity"/>
    <property type="evidence" value="ECO:0007669"/>
    <property type="project" value="EnsemblFungi"/>
</dbReference>
<dbReference type="eggNOG" id="KOG2828">
    <property type="taxonomic scope" value="Eukaryota"/>
</dbReference>
<dbReference type="AlphaFoldDB" id="G0W6B3"/>